<keyword evidence="4 6" id="KW-0238">DNA-binding</keyword>
<dbReference type="InterPro" id="IPR008336">
    <property type="entry name" value="TopoI_DNA-bd_euk"/>
</dbReference>
<dbReference type="GO" id="GO:0006260">
    <property type="term" value="P:DNA replication"/>
    <property type="evidence" value="ECO:0007669"/>
    <property type="project" value="TreeGrafter"/>
</dbReference>
<dbReference type="GO" id="GO:0006265">
    <property type="term" value="P:DNA topological change"/>
    <property type="evidence" value="ECO:0007669"/>
    <property type="project" value="UniProtKB-UniRule"/>
</dbReference>
<proteinExistence type="inferred from homology"/>
<dbReference type="SUPFAM" id="SSF56741">
    <property type="entry name" value="Eukaryotic DNA topoisomerase I, N-terminal DNA-binding fragment"/>
    <property type="match status" value="1"/>
</dbReference>
<dbReference type="SUPFAM" id="SSF56349">
    <property type="entry name" value="DNA breaking-rejoining enzymes"/>
    <property type="match status" value="1"/>
</dbReference>
<feature type="compositionally biased region" description="Polar residues" evidence="9">
    <location>
        <begin position="73"/>
        <end position="86"/>
    </location>
</feature>
<feature type="domain" description="DNA topoisomerase I eukaryotic-type" evidence="10">
    <location>
        <begin position="425"/>
        <end position="873"/>
    </location>
</feature>
<dbReference type="InterPro" id="IPR013034">
    <property type="entry name" value="DNA_topo_DNA_db_N_dom1"/>
</dbReference>
<dbReference type="Gene3D" id="3.90.15.10">
    <property type="entry name" value="Topoisomerase I, Chain A, domain 3"/>
    <property type="match status" value="1"/>
</dbReference>
<keyword evidence="8" id="KW-0175">Coiled coil</keyword>
<dbReference type="InterPro" id="IPR014711">
    <property type="entry name" value="TopoI_cat_a-hlx-sub_euk"/>
</dbReference>
<keyword evidence="5 6" id="KW-0413">Isomerase</keyword>
<feature type="active site" description="O-(3'-phospho-DNA)-tyrosine intermediate" evidence="6">
    <location>
        <position position="859"/>
    </location>
</feature>
<comment type="similarity">
    <text evidence="2 6 7">Belongs to the type IB topoisomerase family.</text>
</comment>
<dbReference type="FunFam" id="3.90.15.10:FF:000002">
    <property type="entry name" value="DNA topoisomerase I"/>
    <property type="match status" value="1"/>
</dbReference>
<dbReference type="Gene3D" id="1.10.132.10">
    <property type="match status" value="1"/>
</dbReference>
<evidence type="ECO:0000256" key="3">
    <source>
        <dbReference type="ARBA" id="ARBA00023029"/>
    </source>
</evidence>
<gene>
    <name evidence="11" type="ORF">DB88DRAFT_496858</name>
</gene>
<feature type="compositionally biased region" description="Basic residues" evidence="9">
    <location>
        <begin position="206"/>
        <end position="217"/>
    </location>
</feature>
<dbReference type="EMBL" id="JAODAN010000009">
    <property type="protein sequence ID" value="KAK1922018.1"/>
    <property type="molecule type" value="Genomic_DNA"/>
</dbReference>
<dbReference type="GO" id="GO:0006338">
    <property type="term" value="P:chromatin remodeling"/>
    <property type="evidence" value="ECO:0007669"/>
    <property type="project" value="UniProtKB-ARBA"/>
</dbReference>
<dbReference type="CDD" id="cd00660">
    <property type="entry name" value="Topoisomer_IB_N"/>
    <property type="match status" value="1"/>
</dbReference>
<feature type="compositionally biased region" description="Low complexity" evidence="9">
    <location>
        <begin position="180"/>
        <end position="198"/>
    </location>
</feature>
<dbReference type="Proteomes" id="UP001182556">
    <property type="component" value="Unassembled WGS sequence"/>
</dbReference>
<evidence type="ECO:0000256" key="5">
    <source>
        <dbReference type="ARBA" id="ARBA00023235"/>
    </source>
</evidence>
<dbReference type="AlphaFoldDB" id="A0AAD9FP08"/>
<organism evidence="11 12">
    <name type="scientific">Papiliotrema laurentii</name>
    <name type="common">Cryptococcus laurentii</name>
    <dbReference type="NCBI Taxonomy" id="5418"/>
    <lineage>
        <taxon>Eukaryota</taxon>
        <taxon>Fungi</taxon>
        <taxon>Dikarya</taxon>
        <taxon>Basidiomycota</taxon>
        <taxon>Agaricomycotina</taxon>
        <taxon>Tremellomycetes</taxon>
        <taxon>Tremellales</taxon>
        <taxon>Rhynchogastremaceae</taxon>
        <taxon>Papiliotrema</taxon>
    </lineage>
</organism>
<dbReference type="InterPro" id="IPR001631">
    <property type="entry name" value="TopoI"/>
</dbReference>
<comment type="function">
    <text evidence="7">Releases the supercoiling and torsional tension of DNA introduced during the DNA replication and transcription by transiently cleaving and rejoining one strand of the DNA duplex. Introduces a single-strand break via transesterification at the specific target site 5'-[CT]CCTTp site in duplex DNA. The scissile phosphodiester is attacked by the catalytic tyrosine of the enzyme, resulting in the formation of a DNA-(3'-phosphotyrosyl)-enzyme intermediate and the expulsion of a 5'-OH DNA strand. The free DNA strand then undergoes passage around the unbroken strand thus removing DNA supercoils. Finally, in the religation step, the DNA 5'-OH attacks the covalent intermediate to expel the active-site tyrosine and restore the DNA phosphodiester backbone.</text>
</comment>
<evidence type="ECO:0000256" key="7">
    <source>
        <dbReference type="RuleBase" id="RU365101"/>
    </source>
</evidence>
<dbReference type="PRINTS" id="PR00416">
    <property type="entry name" value="EUTPISMRASEI"/>
</dbReference>
<dbReference type="InterPro" id="IPR011010">
    <property type="entry name" value="DNA_brk_join_enz"/>
</dbReference>
<name>A0AAD9FP08_PAPLA</name>
<dbReference type="FunFam" id="1.10.10.41:FF:000001">
    <property type="entry name" value="DNA topoisomerase I"/>
    <property type="match status" value="1"/>
</dbReference>
<dbReference type="CDD" id="cd00659">
    <property type="entry name" value="Topo_IB_C"/>
    <property type="match status" value="1"/>
</dbReference>
<dbReference type="GO" id="GO:0003917">
    <property type="term" value="F:DNA topoisomerase type I (single strand cut, ATP-independent) activity"/>
    <property type="evidence" value="ECO:0007669"/>
    <property type="project" value="UniProtKB-UniRule"/>
</dbReference>
<keyword evidence="12" id="KW-1185">Reference proteome</keyword>
<evidence type="ECO:0000256" key="4">
    <source>
        <dbReference type="ARBA" id="ARBA00023125"/>
    </source>
</evidence>
<dbReference type="FunFam" id="2.170.11.10:FF:000001">
    <property type="entry name" value="DNA topoisomerase I"/>
    <property type="match status" value="1"/>
</dbReference>
<evidence type="ECO:0000256" key="6">
    <source>
        <dbReference type="PROSITE-ProRule" id="PRU01382"/>
    </source>
</evidence>
<evidence type="ECO:0000313" key="12">
    <source>
        <dbReference type="Proteomes" id="UP001182556"/>
    </source>
</evidence>
<dbReference type="GO" id="GO:0007059">
    <property type="term" value="P:chromosome segregation"/>
    <property type="evidence" value="ECO:0007669"/>
    <property type="project" value="TreeGrafter"/>
</dbReference>
<dbReference type="Gene3D" id="2.170.11.10">
    <property type="entry name" value="DNA Topoisomerase I, domain 2"/>
    <property type="match status" value="1"/>
</dbReference>
<sequence length="901" mass="102313">MSLPFSPLSKLYRPLPILQLYRHYISPSRPICVSFRPSPHLQASMAASQPMAVEAPTLAHPVDVASHAPHVNVSASSNGRPNSRTNGARKRYEESSSEDEKPLAKKARPVANGNGNTARGAAASDSDLSEDDQPLAKKKVNGRTSASKEIRDYSDDDDVSESASESESDEPLAKKKPAAKPRSSNAKAQAKKSAATSSSEDEKPLAKRAKAAPKKAVKKEYSSSEEDEKPLAKKAKASSSKVKEEKKPVVKKEKKVKEEEQEEQFKWWEQAEGDGTVKWTTLVHNAVLFPPPYVPLPKDVKMKYDGVPLTLPPESEEVAGFFGAMLGTDHVEDKVFQANFFRDFKAMLEQYPPKEGIKVTSLEKCDFRPMYEHFEREREKKKAMSKEEKKALKDAKDELERPYLYAEIDGRKEKAGNFRAEPPGLFRGRGEHPRKGTLKHRLRPEDIIINIGKDAPIPKPNIPGNWKGVQHDNTVTWLAHWKENVNNQAKYVFLSAGSAWKGQSDRAKFEKARELINHVDQIRKDYTVDLKSKITAERQRATALYFIDRLALRAGNEKGEDEADTVGCCSLRYEHVTLEPPNKVIFDFLGKDSMRFHQEVEVDAQVFKNIKIFKAEPKGKGDDLFDRLNTTGLNKYLNDQMKGLSAKVFRTYNASWTFQQQLKNTPKNGSVQEKIAAYNTANREVAILCNHQKTVSKGFAESFAKMADKVRALKYQRMKLRYQLFTLEPKMKKKRADLAETESDMDEEFMERHEEELLEKALEAAKKKFERDNVKLEESQEKKKPKSELDDRLKEIKAEFKALSKERKTKSVEPKKGATVEKLLEQITKMDERIAAAKVQMSDRDKTKDVALGTSKINYIDPRITVAWAKKYDVPLEKLFTKALREKFPWAEAEADEDWVF</sequence>
<feature type="region of interest" description="Disordered" evidence="9">
    <location>
        <begin position="416"/>
        <end position="437"/>
    </location>
</feature>
<dbReference type="InterPro" id="IPR025834">
    <property type="entry name" value="TopoI_C_dom"/>
</dbReference>
<dbReference type="InterPro" id="IPR036202">
    <property type="entry name" value="TopoI_DNA-bd_euk_N_sf"/>
</dbReference>
<feature type="compositionally biased region" description="Basic and acidic residues" evidence="9">
    <location>
        <begin position="241"/>
        <end position="262"/>
    </location>
</feature>
<evidence type="ECO:0000256" key="8">
    <source>
        <dbReference type="SAM" id="Coils"/>
    </source>
</evidence>
<feature type="compositionally biased region" description="Acidic residues" evidence="9">
    <location>
        <begin position="154"/>
        <end position="170"/>
    </location>
</feature>
<dbReference type="EC" id="5.6.2.1" evidence="7"/>
<evidence type="ECO:0000256" key="1">
    <source>
        <dbReference type="ARBA" id="ARBA00000213"/>
    </source>
</evidence>
<dbReference type="PANTHER" id="PTHR10290:SF3">
    <property type="entry name" value="DNA TOPOISOMERASE 1"/>
    <property type="match status" value="1"/>
</dbReference>
<dbReference type="InterPro" id="IPR013030">
    <property type="entry name" value="DNA_topo_DNA_db_N_dom2"/>
</dbReference>
<dbReference type="PANTHER" id="PTHR10290">
    <property type="entry name" value="DNA TOPOISOMERASE I"/>
    <property type="match status" value="1"/>
</dbReference>
<dbReference type="InterPro" id="IPR051062">
    <property type="entry name" value="Topoisomerase_IB"/>
</dbReference>
<comment type="caution">
    <text evidence="11">The sequence shown here is derived from an EMBL/GenBank/DDBJ whole genome shotgun (WGS) entry which is preliminary data.</text>
</comment>
<dbReference type="InterPro" id="IPR013500">
    <property type="entry name" value="TopoI_cat_euk"/>
</dbReference>
<feature type="compositionally biased region" description="Low complexity" evidence="9">
    <location>
        <begin position="111"/>
        <end position="126"/>
    </location>
</feature>
<dbReference type="Pfam" id="PF02919">
    <property type="entry name" value="Topoisom_I_N"/>
    <property type="match status" value="1"/>
</dbReference>
<feature type="compositionally biased region" description="Basic and acidic residues" evidence="9">
    <location>
        <begin position="90"/>
        <end position="103"/>
    </location>
</feature>
<feature type="coiled-coil region" evidence="8">
    <location>
        <begin position="759"/>
        <end position="840"/>
    </location>
</feature>
<comment type="catalytic activity">
    <reaction evidence="1 6 7">
        <text>ATP-independent breakage of single-stranded DNA, followed by passage and rejoining.</text>
        <dbReference type="EC" id="5.6.2.1"/>
    </reaction>
</comment>
<dbReference type="InterPro" id="IPR013499">
    <property type="entry name" value="TopoI_euk"/>
</dbReference>
<evidence type="ECO:0000256" key="9">
    <source>
        <dbReference type="SAM" id="MobiDB-lite"/>
    </source>
</evidence>
<reference evidence="11" key="1">
    <citation type="submission" date="2023-02" db="EMBL/GenBank/DDBJ databases">
        <title>Identification and recombinant expression of a fungal hydrolase from Papiliotrema laurentii that hydrolyzes apple cutin and clears colloidal polyester polyurethane.</title>
        <authorList>
            <consortium name="DOE Joint Genome Institute"/>
            <person name="Roman V.A."/>
            <person name="Bojanowski C."/>
            <person name="Crable B.R."/>
            <person name="Wagner D.N."/>
            <person name="Hung C.S."/>
            <person name="Nadeau L.J."/>
            <person name="Schratz L."/>
            <person name="Haridas S."/>
            <person name="Pangilinan J."/>
            <person name="Lipzen A."/>
            <person name="Na H."/>
            <person name="Yan M."/>
            <person name="Ng V."/>
            <person name="Grigoriev I.V."/>
            <person name="Spatafora J.W."/>
            <person name="Barlow D."/>
            <person name="Biffinger J."/>
            <person name="Kelley-Loughnane N."/>
            <person name="Varaljay V.A."/>
            <person name="Crookes-Goodson W.J."/>
        </authorList>
    </citation>
    <scope>NUCLEOTIDE SEQUENCE</scope>
    <source>
        <strain evidence="11">5307AH</strain>
    </source>
</reference>
<dbReference type="InterPro" id="IPR014727">
    <property type="entry name" value="TopoI_cat_a/b-sub_euk"/>
</dbReference>
<dbReference type="Pfam" id="PF01028">
    <property type="entry name" value="Topoisom_I"/>
    <property type="match status" value="1"/>
</dbReference>
<accession>A0AAD9FP08</accession>
<dbReference type="SMART" id="SM00435">
    <property type="entry name" value="TOPEUc"/>
    <property type="match status" value="1"/>
</dbReference>
<protein>
    <recommendedName>
        <fullName evidence="7">DNA topoisomerase I</fullName>
        <ecNumber evidence="7">5.6.2.1</ecNumber>
    </recommendedName>
    <alternativeName>
        <fullName evidence="7">DNA topoisomerase 1</fullName>
    </alternativeName>
</protein>
<evidence type="ECO:0000259" key="10">
    <source>
        <dbReference type="SMART" id="SM00435"/>
    </source>
</evidence>
<dbReference type="GO" id="GO:0005694">
    <property type="term" value="C:chromosome"/>
    <property type="evidence" value="ECO:0007669"/>
    <property type="project" value="InterPro"/>
</dbReference>
<dbReference type="PROSITE" id="PS52038">
    <property type="entry name" value="TOPO_IB_2"/>
    <property type="match status" value="1"/>
</dbReference>
<dbReference type="GO" id="GO:0005730">
    <property type="term" value="C:nucleolus"/>
    <property type="evidence" value="ECO:0007669"/>
    <property type="project" value="TreeGrafter"/>
</dbReference>
<evidence type="ECO:0000313" key="11">
    <source>
        <dbReference type="EMBL" id="KAK1922018.1"/>
    </source>
</evidence>
<keyword evidence="3 6" id="KW-0799">Topoisomerase</keyword>
<feature type="region of interest" description="Disordered" evidence="9">
    <location>
        <begin position="70"/>
        <end position="262"/>
    </location>
</feature>
<dbReference type="Gene3D" id="1.10.10.41">
    <property type="entry name" value="Yeast DNA topoisomerase - domain 1"/>
    <property type="match status" value="1"/>
</dbReference>
<dbReference type="GO" id="GO:0003677">
    <property type="term" value="F:DNA binding"/>
    <property type="evidence" value="ECO:0007669"/>
    <property type="project" value="UniProtKB-UniRule"/>
</dbReference>
<dbReference type="Pfam" id="PF14370">
    <property type="entry name" value="Topo_C_assoc"/>
    <property type="match status" value="1"/>
</dbReference>
<evidence type="ECO:0000256" key="2">
    <source>
        <dbReference type="ARBA" id="ARBA00006645"/>
    </source>
</evidence>